<feature type="repeat" description="WD" evidence="3">
    <location>
        <begin position="1124"/>
        <end position="1157"/>
    </location>
</feature>
<feature type="repeat" description="WD" evidence="3">
    <location>
        <begin position="770"/>
        <end position="803"/>
    </location>
</feature>
<dbReference type="Pfam" id="PF13560">
    <property type="entry name" value="HTH_31"/>
    <property type="match status" value="1"/>
</dbReference>
<feature type="repeat" description="WD" evidence="3">
    <location>
        <begin position="1079"/>
        <end position="1112"/>
    </location>
</feature>
<dbReference type="PROSITE" id="PS50294">
    <property type="entry name" value="WD_REPEATS_REGION"/>
    <property type="match status" value="11"/>
</dbReference>
<evidence type="ECO:0000313" key="6">
    <source>
        <dbReference type="EMBL" id="AQZ61730.1"/>
    </source>
</evidence>
<dbReference type="SMART" id="SM00530">
    <property type="entry name" value="HTH_XRE"/>
    <property type="match status" value="1"/>
</dbReference>
<evidence type="ECO:0000256" key="2">
    <source>
        <dbReference type="ARBA" id="ARBA00022737"/>
    </source>
</evidence>
<dbReference type="Gene3D" id="2.130.10.10">
    <property type="entry name" value="YVTN repeat-like/Quinoprotein amine dehydrogenase"/>
    <property type="match status" value="5"/>
</dbReference>
<dbReference type="InterPro" id="IPR049052">
    <property type="entry name" value="nSTAND1"/>
</dbReference>
<feature type="repeat" description="WD" evidence="3">
    <location>
        <begin position="1259"/>
        <end position="1300"/>
    </location>
</feature>
<evidence type="ECO:0000256" key="3">
    <source>
        <dbReference type="PROSITE-ProRule" id="PRU00221"/>
    </source>
</evidence>
<dbReference type="InterPro" id="IPR036322">
    <property type="entry name" value="WD40_repeat_dom_sf"/>
</dbReference>
<dbReference type="CDD" id="cd00200">
    <property type="entry name" value="WD40"/>
    <property type="match status" value="2"/>
</dbReference>
<protein>
    <recommendedName>
        <fullName evidence="5">HTH cro/C1-type domain-containing protein</fullName>
    </recommendedName>
</protein>
<accession>A0A1U9ZUV4</accession>
<evidence type="ECO:0000256" key="1">
    <source>
        <dbReference type="ARBA" id="ARBA00022574"/>
    </source>
</evidence>
<name>A0A1U9ZUV4_9ACTN</name>
<feature type="repeat" description="WD" evidence="3">
    <location>
        <begin position="815"/>
        <end position="848"/>
    </location>
</feature>
<feature type="compositionally biased region" description="Gly residues" evidence="4">
    <location>
        <begin position="322"/>
        <end position="337"/>
    </location>
</feature>
<dbReference type="PANTHER" id="PTHR19848:SF8">
    <property type="entry name" value="F-BOX AND WD REPEAT DOMAIN CONTAINING 7"/>
    <property type="match status" value="1"/>
</dbReference>
<feature type="repeat" description="WD" evidence="3">
    <location>
        <begin position="860"/>
        <end position="901"/>
    </location>
</feature>
<dbReference type="InterPro" id="IPR019775">
    <property type="entry name" value="WD40_repeat_CS"/>
</dbReference>
<dbReference type="Pfam" id="PF00400">
    <property type="entry name" value="WD40"/>
    <property type="match status" value="13"/>
</dbReference>
<dbReference type="RefSeq" id="WP_080037865.1">
    <property type="nucleotide sequence ID" value="NZ_CP017717.1"/>
</dbReference>
<dbReference type="CDD" id="cd00093">
    <property type="entry name" value="HTH_XRE"/>
    <property type="match status" value="1"/>
</dbReference>
<feature type="repeat" description="WD" evidence="3">
    <location>
        <begin position="1214"/>
        <end position="1248"/>
    </location>
</feature>
<feature type="repeat" description="WD" evidence="3">
    <location>
        <begin position="1169"/>
        <end position="1203"/>
    </location>
</feature>
<dbReference type="STRING" id="1909395.BKM31_09830"/>
<feature type="repeat" description="WD" evidence="3">
    <location>
        <begin position="725"/>
        <end position="758"/>
    </location>
</feature>
<dbReference type="GO" id="GO:0003677">
    <property type="term" value="F:DNA binding"/>
    <property type="evidence" value="ECO:0007669"/>
    <property type="project" value="InterPro"/>
</dbReference>
<feature type="domain" description="HTH cro/C1-type" evidence="5">
    <location>
        <begin position="24"/>
        <end position="82"/>
    </location>
</feature>
<feature type="repeat" description="WD" evidence="3">
    <location>
        <begin position="952"/>
        <end position="986"/>
    </location>
</feature>
<dbReference type="SUPFAM" id="SSF50978">
    <property type="entry name" value="WD40 repeat-like"/>
    <property type="match status" value="2"/>
</dbReference>
<dbReference type="SUPFAM" id="SSF47413">
    <property type="entry name" value="lambda repressor-like DNA-binding domains"/>
    <property type="match status" value="1"/>
</dbReference>
<dbReference type="InterPro" id="IPR015943">
    <property type="entry name" value="WD40/YVTN_repeat-like_dom_sf"/>
</dbReference>
<dbReference type="EMBL" id="CP017717">
    <property type="protein sequence ID" value="AQZ61730.1"/>
    <property type="molecule type" value="Genomic_DNA"/>
</dbReference>
<dbReference type="SUPFAM" id="SSF52540">
    <property type="entry name" value="P-loop containing nucleoside triphosphate hydrolases"/>
    <property type="match status" value="1"/>
</dbReference>
<keyword evidence="7" id="KW-1185">Reference proteome</keyword>
<dbReference type="PANTHER" id="PTHR19848">
    <property type="entry name" value="WD40 REPEAT PROTEIN"/>
    <property type="match status" value="1"/>
</dbReference>
<evidence type="ECO:0000256" key="4">
    <source>
        <dbReference type="SAM" id="MobiDB-lite"/>
    </source>
</evidence>
<dbReference type="PROSITE" id="PS50082">
    <property type="entry name" value="WD_REPEATS_2"/>
    <property type="match status" value="13"/>
</dbReference>
<dbReference type="InterPro" id="IPR020472">
    <property type="entry name" value="WD40_PAC1"/>
</dbReference>
<dbReference type="InterPro" id="IPR010982">
    <property type="entry name" value="Lambda_DNA-bd_dom_sf"/>
</dbReference>
<dbReference type="PRINTS" id="PR00320">
    <property type="entry name" value="GPROTEINBRPT"/>
</dbReference>
<dbReference type="SMART" id="SM00320">
    <property type="entry name" value="WD40"/>
    <property type="match status" value="14"/>
</dbReference>
<dbReference type="OrthoDB" id="414967at2"/>
<feature type="repeat" description="WD" evidence="3">
    <location>
        <begin position="905"/>
        <end position="946"/>
    </location>
</feature>
<feature type="region of interest" description="Disordered" evidence="4">
    <location>
        <begin position="305"/>
        <end position="337"/>
    </location>
</feature>
<dbReference type="PROSITE" id="PS00678">
    <property type="entry name" value="WD_REPEATS_1"/>
    <property type="match status" value="9"/>
</dbReference>
<organism evidence="6 7">
    <name type="scientific">[Actinomadura] parvosata subsp. kistnae</name>
    <dbReference type="NCBI Taxonomy" id="1909395"/>
    <lineage>
        <taxon>Bacteria</taxon>
        <taxon>Bacillati</taxon>
        <taxon>Actinomycetota</taxon>
        <taxon>Actinomycetes</taxon>
        <taxon>Streptosporangiales</taxon>
        <taxon>Streptosporangiaceae</taxon>
        <taxon>Nonomuraea</taxon>
    </lineage>
</organism>
<feature type="repeat" description="WD" evidence="3">
    <location>
        <begin position="680"/>
        <end position="713"/>
    </location>
</feature>
<evidence type="ECO:0000259" key="5">
    <source>
        <dbReference type="SMART" id="SM00530"/>
    </source>
</evidence>
<dbReference type="Gene3D" id="1.10.260.40">
    <property type="entry name" value="lambda repressor-like DNA-binding domains"/>
    <property type="match status" value="1"/>
</dbReference>
<evidence type="ECO:0000313" key="7">
    <source>
        <dbReference type="Proteomes" id="UP000190797"/>
    </source>
</evidence>
<reference evidence="7" key="1">
    <citation type="journal article" date="2017" name="Med. Chem. Commun.">
        <title>Nonomuraea sp. ATCC 55076 harbours the largest actinomycete chromosome to date and the kistamicin biosynthetic gene cluster.</title>
        <authorList>
            <person name="Nazari B."/>
            <person name="Forneris C.C."/>
            <person name="Gibson M.I."/>
            <person name="Moon K."/>
            <person name="Schramma K.R."/>
            <person name="Seyedsayamdost M.R."/>
        </authorList>
    </citation>
    <scope>NUCLEOTIDE SEQUENCE [LARGE SCALE GENOMIC DNA]</scope>
    <source>
        <strain evidence="7">ATCC 55076</strain>
    </source>
</reference>
<dbReference type="InterPro" id="IPR027417">
    <property type="entry name" value="P-loop_NTPase"/>
</dbReference>
<dbReference type="KEGG" id="noa:BKM31_09830"/>
<sequence>MQQQVPGDPPAPAHITTREEFAAALSRLREDAGISVRALAAAVGGQSGTIGDWLAGRGLPATSSRDLLVKVLRACRVTDDAALEQWLAAWSRVRRQPGPRPAGPEPYRGLNDFGPEHSDWFFGRETVTARVIAELTRSPAPGRPLILVGASGSGKSSLLRAGVAARLAGAGRHVETFTPGARPLDALNAHTPAPGPGPVVLIVDQFEEVFTLCEDAAERRAFIDAVCAAAAAGPVVLGLRADFYAHAMRHPALLAALQDGQITIGPMNERELRDAIEKPALKAGVELEKGLVALVLREVAPPGGGLGEPAVPGSGPREAAVPGGGPREVAVPGGGAGRAREAHEAGALPLVSHALWATWRKSQGRKLSIAAYQEAGGIEGAVAETADQVYESLTGPQRVLARRLFLTLAHIAPDTAITRRRLPLPDLLAELLPAPGDGTQAAEIEDVLDRFVAERLITADADSVRISHEALLSAWPELRSWLEEERAGSAVGRDLAAAAATWDKAHRAPDFLYQGTRLAVARAWAERAGGHTMPGHTMPCHAADAHTAPADTVTAHTAPAHAVPGRLTREFLAASLGREEAEAEAERRGTRRLRLLAAGLAVLLVFTGAAVVVAVRQQQLANQQRDMALSGKVAGDAVALRAGDPALAAQLALAAHRVTPTPESRGALLSALGNPYATVIGAHTDAVYAAEFSPDGRRLASVSLDGTLRTWDVTDRLRPKALATVTGDPAGIAAAAFSPDGRTLVTGGNDNTARLWDVTAPGGPAPLATLTGHTLGIIGVAFAPGGRTVATVSYDRTARLWDVADPRRPALLATLDAGPAPLSAVAFAPDGRTMVVTASTTKVSVWDVADPRHPARLPCLTGHTGAVLAAAISRDGRLLATGAFDNTVRLWDFSDPRHVRHLATLAGHGGGVVAIAFAPDGRTLATGAYDRTVRLWDVSDPQDADDRNPAVLTGHSGTVYTVAFHPDGASLVTGGGDDTVRVWDLRRPILYGQNGGVAALAYRPDGRVLATGSYQRTRLWEVSGLGRARPLAVLTDQPNGVDALAFSRDGRLMATGSLDFTVALWDVRDPVRPRLLKRWDAGTGNVFALAFAPDGRTLAVAGEKFDVGLWDLADPARPRLLARAPGHRDAVAALAFAPRGQVLASAAGDRTVRLWDVADPARPRPLAAVRAHDKKVLALAFRDDGRVLATGGADRTARLWQVDDPSRPVLRATLGAHTDSVTGVAFQPGGRVLATGSDDGTTGLWDVRDPARPLATATLTGHAGTVHAVAFAPGGTVLATGGEDSTVRLWGTDPGRAAHDVCALVFPPITRAEWRRYLPGPEFRPPC</sequence>
<keyword evidence="2" id="KW-0677">Repeat</keyword>
<dbReference type="Pfam" id="PF20703">
    <property type="entry name" value="nSTAND1"/>
    <property type="match status" value="1"/>
</dbReference>
<dbReference type="InterPro" id="IPR001680">
    <property type="entry name" value="WD40_rpt"/>
</dbReference>
<dbReference type="InterPro" id="IPR001387">
    <property type="entry name" value="Cro/C1-type_HTH"/>
</dbReference>
<gene>
    <name evidence="6" type="ORF">BKM31_09830</name>
</gene>
<dbReference type="Proteomes" id="UP000190797">
    <property type="component" value="Chromosome"/>
</dbReference>
<feature type="repeat" description="WD" evidence="3">
    <location>
        <begin position="1034"/>
        <end position="1068"/>
    </location>
</feature>
<keyword evidence="1 3" id="KW-0853">WD repeat</keyword>
<proteinExistence type="predicted"/>